<dbReference type="KEGG" id="nlc:EBAPG3_010340"/>
<accession>A0A1W6SQP6</accession>
<organism evidence="1 2">
    <name type="scientific">Nitrosospira lacus</name>
    <dbReference type="NCBI Taxonomy" id="1288494"/>
    <lineage>
        <taxon>Bacteria</taxon>
        <taxon>Pseudomonadati</taxon>
        <taxon>Pseudomonadota</taxon>
        <taxon>Betaproteobacteria</taxon>
        <taxon>Nitrosomonadales</taxon>
        <taxon>Nitrosomonadaceae</taxon>
        <taxon>Nitrosospira</taxon>
    </lineage>
</organism>
<dbReference type="RefSeq" id="WP_004177736.1">
    <property type="nucleotide sequence ID" value="NZ_CP021106.3"/>
</dbReference>
<dbReference type="GO" id="GO:0016787">
    <property type="term" value="F:hydrolase activity"/>
    <property type="evidence" value="ECO:0007669"/>
    <property type="project" value="UniProtKB-KW"/>
</dbReference>
<dbReference type="EMBL" id="CP021106">
    <property type="protein sequence ID" value="ARO88140.1"/>
    <property type="molecule type" value="Genomic_DNA"/>
</dbReference>
<dbReference type="Proteomes" id="UP000012179">
    <property type="component" value="Chromosome"/>
</dbReference>
<evidence type="ECO:0000313" key="1">
    <source>
        <dbReference type="EMBL" id="ARO88140.1"/>
    </source>
</evidence>
<evidence type="ECO:0000313" key="2">
    <source>
        <dbReference type="Proteomes" id="UP000012179"/>
    </source>
</evidence>
<dbReference type="AlphaFoldDB" id="A0A1W6SQP6"/>
<protein>
    <submittedName>
        <fullName evidence="1">Metal-dependent phosphohydrolase</fullName>
    </submittedName>
</protein>
<keyword evidence="2" id="KW-1185">Reference proteome</keyword>
<sequence>MEIRPDILTRSGHYFNYLEPEPSQIEIEDIATALSNLCRFTGHTSSFYSVAEHSWYVSMIVPAQHALAGLLHDAAEAYVGDMTRPLKQLLPEYKAIEKRVEEAIFKRFGLPLELPACVKQADLVMLATEQRDLMPAHDDEWSLIAGIDPLTEKIWSCSPSGAKAMFLERFNGLVRA</sequence>
<dbReference type="Gene3D" id="1.10.3210.10">
    <property type="entry name" value="Hypothetical protein af1432"/>
    <property type="match status" value="1"/>
</dbReference>
<proteinExistence type="predicted"/>
<reference evidence="1 2" key="1">
    <citation type="journal article" date="2015" name="Int. J. Syst. Evol. Microbiol.">
        <title>Nitrosospira lacus sp. nov., a psychrotolerant, ammonia-oxidizing bacterium from sandy lake sediment.</title>
        <authorList>
            <person name="Urakawa H."/>
            <person name="Garcia J.C."/>
            <person name="Nielsen J.L."/>
            <person name="Le V.Q."/>
            <person name="Kozlowski J.A."/>
            <person name="Stein L.Y."/>
            <person name="Lim C.K."/>
            <person name="Pommerening-Roser A."/>
            <person name="Martens-Habbena W."/>
            <person name="Stahl D.A."/>
            <person name="Klotz M.G."/>
        </authorList>
    </citation>
    <scope>NUCLEOTIDE SEQUENCE [LARGE SCALE GENOMIC DNA]</scope>
    <source>
        <strain evidence="1 2">APG3</strain>
    </source>
</reference>
<dbReference type="SUPFAM" id="SSF109604">
    <property type="entry name" value="HD-domain/PDEase-like"/>
    <property type="match status" value="1"/>
</dbReference>
<keyword evidence="1" id="KW-0378">Hydrolase</keyword>
<dbReference type="eggNOG" id="COG1896">
    <property type="taxonomic scope" value="Bacteria"/>
</dbReference>
<gene>
    <name evidence="1" type="ORF">EBAPG3_010340</name>
</gene>
<name>A0A1W6SQP6_9PROT</name>
<dbReference type="OrthoDB" id="1099791at2"/>